<dbReference type="Pfam" id="PF01926">
    <property type="entry name" value="MMR_HSR1"/>
    <property type="match status" value="1"/>
</dbReference>
<feature type="domain" description="TGS" evidence="2">
    <location>
        <begin position="253"/>
        <end position="323"/>
    </location>
</feature>
<name>A0AAU7VMS5_9FIRM</name>
<dbReference type="InterPro" id="IPR012676">
    <property type="entry name" value="TGS-like"/>
</dbReference>
<dbReference type="EMBL" id="CP158367">
    <property type="protein sequence ID" value="XBX75363.1"/>
    <property type="molecule type" value="Genomic_DNA"/>
</dbReference>
<dbReference type="InterPro" id="IPR045001">
    <property type="entry name" value="DRG"/>
</dbReference>
<dbReference type="Gene3D" id="3.10.20.30">
    <property type="match status" value="1"/>
</dbReference>
<evidence type="ECO:0000259" key="1">
    <source>
        <dbReference type="Pfam" id="PF01926"/>
    </source>
</evidence>
<dbReference type="CDD" id="cd01666">
    <property type="entry name" value="TGS_DRG"/>
    <property type="match status" value="1"/>
</dbReference>
<proteinExistence type="predicted"/>
<protein>
    <submittedName>
        <fullName evidence="3">TGS domain-containing protein</fullName>
    </submittedName>
</protein>
<dbReference type="InterPro" id="IPR004095">
    <property type="entry name" value="TGS"/>
</dbReference>
<dbReference type="GO" id="GO:0003924">
    <property type="term" value="F:GTPase activity"/>
    <property type="evidence" value="ECO:0007669"/>
    <property type="project" value="InterPro"/>
</dbReference>
<evidence type="ECO:0000259" key="2">
    <source>
        <dbReference type="Pfam" id="PF02824"/>
    </source>
</evidence>
<dbReference type="RefSeq" id="WP_350344108.1">
    <property type="nucleotide sequence ID" value="NZ_CP158367.1"/>
</dbReference>
<dbReference type="PRINTS" id="PR00326">
    <property type="entry name" value="GTP1OBG"/>
</dbReference>
<dbReference type="InterPro" id="IPR027417">
    <property type="entry name" value="P-loop_NTPase"/>
</dbReference>
<dbReference type="Gene3D" id="6.10.140.1070">
    <property type="match status" value="1"/>
</dbReference>
<reference evidence="3" key="2">
    <citation type="submission" date="2024-06" db="EMBL/GenBank/DDBJ databases">
        <authorList>
            <person name="Petrova K.O."/>
            <person name="Toshchakov S.V."/>
            <person name="Boltjanskaja Y.V."/>
            <person name="Kevbrin V."/>
        </authorList>
    </citation>
    <scope>NUCLEOTIDE SEQUENCE</scope>
    <source>
        <strain evidence="3">Z-910T</strain>
    </source>
</reference>
<dbReference type="PANTHER" id="PTHR43127">
    <property type="entry name" value="DEVELOPMENTALLY-REGULATED GTP-BINDING PROTEIN 2"/>
    <property type="match status" value="1"/>
</dbReference>
<dbReference type="InterPro" id="IPR012675">
    <property type="entry name" value="Beta-grasp_dom_sf"/>
</dbReference>
<sequence>MAANLTPQYYAAEEAYKKAKTNDEKIAHLEEMLAVIPKHKGTEKIQGELKKKLSKLKKSEDKGGSKKKISPFVIEKQGAGQVFLLGYPNSGKSALVGKLTAAKTEEQPYPFSTFTPIVGMLPYEDVFIQLVDTPPIDPQGISGDFTTGIKNSNLLIIMVDFTDGDCIEHIPSIQNLLNEKRIINHSNTPGVQGLKPSNILWIGNKFDCSEAEENYQIAQDLVDDFPTFHKISVKSSWGLDGLANTLFKKLEVIRIYTKAPGKEPDFSKPFILPRGSTIIELAEQIHKDIAANLEKARVWGSAKFDGQWVNHDHELKDRDVVELSSNT</sequence>
<gene>
    <name evidence="3" type="ORF">PRVXT_000482</name>
</gene>
<feature type="domain" description="G" evidence="1">
    <location>
        <begin position="82"/>
        <end position="178"/>
    </location>
</feature>
<reference evidence="3" key="1">
    <citation type="journal article" date="2013" name="Extremophiles">
        <title>Proteinivorax tanatarense gen. nov., sp. nov., an anaerobic, haloalkaliphilic, proteolytic bacterium isolated from a decaying algal bloom, and proposal of Proteinivoraceae fam. nov.</title>
        <authorList>
            <person name="Kevbrin V."/>
            <person name="Boltyanskaya Y."/>
            <person name="Zhilina T."/>
            <person name="Kolganova T."/>
            <person name="Lavrentjeva E."/>
            <person name="Kuznetsov B."/>
        </authorList>
    </citation>
    <scope>NUCLEOTIDE SEQUENCE</scope>
    <source>
        <strain evidence="3">Z-910T</strain>
    </source>
</reference>
<evidence type="ECO:0000313" key="3">
    <source>
        <dbReference type="EMBL" id="XBX75363.1"/>
    </source>
</evidence>
<dbReference type="SUPFAM" id="SSF81271">
    <property type="entry name" value="TGS-like"/>
    <property type="match status" value="1"/>
</dbReference>
<dbReference type="Pfam" id="PF02824">
    <property type="entry name" value="TGS"/>
    <property type="match status" value="1"/>
</dbReference>
<dbReference type="InterPro" id="IPR006073">
    <property type="entry name" value="GTP-bd"/>
</dbReference>
<dbReference type="AlphaFoldDB" id="A0AAU7VMS5"/>
<dbReference type="GO" id="GO:0005525">
    <property type="term" value="F:GTP binding"/>
    <property type="evidence" value="ECO:0007669"/>
    <property type="project" value="InterPro"/>
</dbReference>
<organism evidence="3">
    <name type="scientific">Proteinivorax tanatarense</name>
    <dbReference type="NCBI Taxonomy" id="1260629"/>
    <lineage>
        <taxon>Bacteria</taxon>
        <taxon>Bacillati</taxon>
        <taxon>Bacillota</taxon>
        <taxon>Clostridia</taxon>
        <taxon>Eubacteriales</taxon>
        <taxon>Proteinivoracaceae</taxon>
        <taxon>Proteinivorax</taxon>
    </lineage>
</organism>
<dbReference type="SUPFAM" id="SSF52540">
    <property type="entry name" value="P-loop containing nucleoside triphosphate hydrolases"/>
    <property type="match status" value="1"/>
</dbReference>
<dbReference type="Gene3D" id="3.40.50.300">
    <property type="entry name" value="P-loop containing nucleotide triphosphate hydrolases"/>
    <property type="match status" value="1"/>
</dbReference>
<accession>A0AAU7VMS5</accession>